<gene>
    <name evidence="3" type="ORF">C4B60_01860</name>
</gene>
<proteinExistence type="predicted"/>
<evidence type="ECO:0000259" key="2">
    <source>
        <dbReference type="PROSITE" id="PS50968"/>
    </source>
</evidence>
<dbReference type="PROSITE" id="PS50968">
    <property type="entry name" value="BIOTINYL_LIPOYL"/>
    <property type="match status" value="1"/>
</dbReference>
<dbReference type="AlphaFoldDB" id="A0A2S5GGQ8"/>
<evidence type="ECO:0000313" key="4">
    <source>
        <dbReference type="Proteomes" id="UP000239047"/>
    </source>
</evidence>
<protein>
    <submittedName>
        <fullName evidence="3">Acetyl-CoA carboxylase biotin carboxyl carrier protein subunit</fullName>
        <ecNumber evidence="3">6.4.1.2</ecNumber>
    </submittedName>
</protein>
<keyword evidence="3" id="KW-0436">Ligase</keyword>
<dbReference type="InterPro" id="IPR011053">
    <property type="entry name" value="Single_hybrid_motif"/>
</dbReference>
<dbReference type="PANTHER" id="PTHR45266">
    <property type="entry name" value="OXALOACETATE DECARBOXYLASE ALPHA CHAIN"/>
    <property type="match status" value="1"/>
</dbReference>
<dbReference type="SUPFAM" id="SSF51230">
    <property type="entry name" value="Single hybrid motif"/>
    <property type="match status" value="1"/>
</dbReference>
<dbReference type="NCBIfam" id="NF006079">
    <property type="entry name" value="PRK08225.1"/>
    <property type="match status" value="1"/>
</dbReference>
<dbReference type="OrthoDB" id="163546at2"/>
<organism evidence="3 4">
    <name type="scientific">Jeotgalibacillus proteolyticus</name>
    <dbReference type="NCBI Taxonomy" id="2082395"/>
    <lineage>
        <taxon>Bacteria</taxon>
        <taxon>Bacillati</taxon>
        <taxon>Bacillota</taxon>
        <taxon>Bacilli</taxon>
        <taxon>Bacillales</taxon>
        <taxon>Caryophanaceae</taxon>
        <taxon>Jeotgalibacillus</taxon>
    </lineage>
</organism>
<dbReference type="NCBIfam" id="NF004547">
    <property type="entry name" value="PRK05889.1"/>
    <property type="match status" value="1"/>
</dbReference>
<dbReference type="GO" id="GO:0003989">
    <property type="term" value="F:acetyl-CoA carboxylase activity"/>
    <property type="evidence" value="ECO:0007669"/>
    <property type="project" value="UniProtKB-EC"/>
</dbReference>
<dbReference type="PANTHER" id="PTHR45266:SF3">
    <property type="entry name" value="OXALOACETATE DECARBOXYLASE ALPHA CHAIN"/>
    <property type="match status" value="1"/>
</dbReference>
<evidence type="ECO:0000313" key="3">
    <source>
        <dbReference type="EMBL" id="PPA72148.1"/>
    </source>
</evidence>
<dbReference type="Pfam" id="PF00364">
    <property type="entry name" value="Biotin_lipoyl"/>
    <property type="match status" value="1"/>
</dbReference>
<dbReference type="EMBL" id="PREZ01000001">
    <property type="protein sequence ID" value="PPA72148.1"/>
    <property type="molecule type" value="Genomic_DNA"/>
</dbReference>
<dbReference type="EC" id="6.4.1.2" evidence="3"/>
<dbReference type="InterPro" id="IPR050709">
    <property type="entry name" value="Biotin_Carboxyl_Carrier/Decarb"/>
</dbReference>
<dbReference type="FunFam" id="2.40.50.100:FF:000003">
    <property type="entry name" value="Acetyl-CoA carboxylase biotin carboxyl carrier protein"/>
    <property type="match status" value="1"/>
</dbReference>
<sequence length="70" mass="7342">MKEIQSSMAGTVFQLLVGEGDSVTAGQTVIVLESMKMEIPVEAQMDGTVGEIKVAEGDFVNEGDVLVVLA</sequence>
<dbReference type="Gene3D" id="2.40.50.100">
    <property type="match status" value="1"/>
</dbReference>
<accession>A0A2S5GGQ8</accession>
<dbReference type="Proteomes" id="UP000239047">
    <property type="component" value="Unassembled WGS sequence"/>
</dbReference>
<name>A0A2S5GGQ8_9BACL</name>
<dbReference type="InterPro" id="IPR000089">
    <property type="entry name" value="Biotin_lipoyl"/>
</dbReference>
<evidence type="ECO:0000256" key="1">
    <source>
        <dbReference type="ARBA" id="ARBA00023267"/>
    </source>
</evidence>
<keyword evidence="1" id="KW-0092">Biotin</keyword>
<dbReference type="CDD" id="cd06850">
    <property type="entry name" value="biotinyl_domain"/>
    <property type="match status" value="1"/>
</dbReference>
<reference evidence="3 4" key="1">
    <citation type="submission" date="2018-02" db="EMBL/GenBank/DDBJ databases">
        <title>Jeotgalibacillus proteolyticum sp. nov. a protease producing bacterium isolated from ocean sediments of Laizhou Bay.</title>
        <authorList>
            <person name="Li Y."/>
        </authorList>
    </citation>
    <scope>NUCLEOTIDE SEQUENCE [LARGE SCALE GENOMIC DNA]</scope>
    <source>
        <strain evidence="3 4">22-7</strain>
    </source>
</reference>
<comment type="caution">
    <text evidence="3">The sequence shown here is derived from an EMBL/GenBank/DDBJ whole genome shotgun (WGS) entry which is preliminary data.</text>
</comment>
<feature type="domain" description="Lipoyl-binding" evidence="2">
    <location>
        <begin position="1"/>
        <end position="70"/>
    </location>
</feature>
<dbReference type="RefSeq" id="WP_104056146.1">
    <property type="nucleotide sequence ID" value="NZ_PREZ01000001.1"/>
</dbReference>
<keyword evidence="4" id="KW-1185">Reference proteome</keyword>